<keyword evidence="2" id="KW-1185">Reference proteome</keyword>
<accession>A0ABW5SWP6</accession>
<reference evidence="2" key="1">
    <citation type="journal article" date="2019" name="Int. J. Syst. Evol. Microbiol.">
        <title>The Global Catalogue of Microorganisms (GCM) 10K type strain sequencing project: providing services to taxonomists for standard genome sequencing and annotation.</title>
        <authorList>
            <consortium name="The Broad Institute Genomics Platform"/>
            <consortium name="The Broad Institute Genome Sequencing Center for Infectious Disease"/>
            <person name="Wu L."/>
            <person name="Ma J."/>
        </authorList>
    </citation>
    <scope>NUCLEOTIDE SEQUENCE [LARGE SCALE GENOMIC DNA]</scope>
    <source>
        <strain evidence="2">KCTC 33792</strain>
    </source>
</reference>
<dbReference type="Proteomes" id="UP001597520">
    <property type="component" value="Unassembled WGS sequence"/>
</dbReference>
<organism evidence="1 2">
    <name type="scientific">Salibacterium lacus</name>
    <dbReference type="NCBI Taxonomy" id="1898109"/>
    <lineage>
        <taxon>Bacteria</taxon>
        <taxon>Bacillati</taxon>
        <taxon>Bacillota</taxon>
        <taxon>Bacilli</taxon>
        <taxon>Bacillales</taxon>
        <taxon>Bacillaceae</taxon>
    </lineage>
</organism>
<dbReference type="EMBL" id="JBHUML010000002">
    <property type="protein sequence ID" value="MFD2704184.1"/>
    <property type="molecule type" value="Genomic_DNA"/>
</dbReference>
<name>A0ABW5SWP6_9BACI</name>
<protein>
    <submittedName>
        <fullName evidence="1">ERF family protein</fullName>
    </submittedName>
</protein>
<evidence type="ECO:0000313" key="1">
    <source>
        <dbReference type="EMBL" id="MFD2704184.1"/>
    </source>
</evidence>
<proteinExistence type="predicted"/>
<dbReference type="InterPro" id="IPR007499">
    <property type="entry name" value="ERF_bacteria_virus"/>
</dbReference>
<gene>
    <name evidence="1" type="ORF">ACFSUB_01790</name>
</gene>
<dbReference type="RefSeq" id="WP_380711471.1">
    <property type="nucleotide sequence ID" value="NZ_JBHUML010000002.1"/>
</dbReference>
<dbReference type="Pfam" id="PF04404">
    <property type="entry name" value="ERF"/>
    <property type="match status" value="1"/>
</dbReference>
<comment type="caution">
    <text evidence="1">The sequence shown here is derived from an EMBL/GenBank/DDBJ whole genome shotgun (WGS) entry which is preliminary data.</text>
</comment>
<sequence length="209" mass="23677">MSEEKKLFEKLLNVQKELKAPKAHFNSFGKYKYRSAEDILESVKPLNAENELLLTITDEPLLVGDWHYIKATATITDGVETHTVTAYARESLTKKGMDESQITGTASSYARKYALNGLYLIDDTKDADTDEYQNQNNKSKTNNSAPMITAEQRKELVTNINWLVENRGETQEKWIQALGVSELNKLTESQAKEAIEKVNNWVEQAKKSA</sequence>
<evidence type="ECO:0000313" key="2">
    <source>
        <dbReference type="Proteomes" id="UP001597520"/>
    </source>
</evidence>